<dbReference type="Gene3D" id="3.30.70.1200">
    <property type="entry name" value="Crispr-associated protein, domain 1"/>
    <property type="match status" value="1"/>
</dbReference>
<dbReference type="CDD" id="cd09727">
    <property type="entry name" value="Cas6_I-E"/>
    <property type="match status" value="1"/>
</dbReference>
<gene>
    <name evidence="1" type="primary">cas6e</name>
    <name evidence="1" type="ORF">FGL77_08920</name>
</gene>
<dbReference type="InterPro" id="IPR010179">
    <property type="entry name" value="CRISPR-assoc_prot_Cse3"/>
</dbReference>
<proteinExistence type="predicted"/>
<dbReference type="SMART" id="SM01101">
    <property type="entry name" value="CRISPR_assoc"/>
    <property type="match status" value="1"/>
</dbReference>
<dbReference type="Pfam" id="PF08798">
    <property type="entry name" value="CRISPR_assoc"/>
    <property type="match status" value="1"/>
</dbReference>
<accession>A0A5B8THI9</accession>
<evidence type="ECO:0000313" key="1">
    <source>
        <dbReference type="EMBL" id="QEA53402.1"/>
    </source>
</evidence>
<reference evidence="1 2" key="1">
    <citation type="submission" date="2019-06" db="EMBL/GenBank/DDBJ databases">
        <title>Genome analyses of bacteria isolated from kimchi.</title>
        <authorList>
            <person name="Lee S."/>
            <person name="Ahn S."/>
            <person name="Roh S."/>
        </authorList>
    </citation>
    <scope>NUCLEOTIDE SEQUENCE [LARGE SCALE GENOMIC DNA]</scope>
    <source>
        <strain evidence="1 2">CBA3616</strain>
    </source>
</reference>
<protein>
    <submittedName>
        <fullName evidence="1">Type I-E CRISPR-associated protein Cas6/Cse3/CasE</fullName>
    </submittedName>
</protein>
<name>A0A5B8THI9_9LACO</name>
<dbReference type="AlphaFoldDB" id="A0A5B8THI9"/>
<organism evidence="1 2">
    <name type="scientific">Loigolactobacillus coryniformis</name>
    <dbReference type="NCBI Taxonomy" id="1610"/>
    <lineage>
        <taxon>Bacteria</taxon>
        <taxon>Bacillati</taxon>
        <taxon>Bacillota</taxon>
        <taxon>Bacilli</taxon>
        <taxon>Lactobacillales</taxon>
        <taxon>Lactobacillaceae</taxon>
        <taxon>Loigolactobacillus</taxon>
    </lineage>
</organism>
<dbReference type="Proteomes" id="UP000321772">
    <property type="component" value="Chromosome"/>
</dbReference>
<dbReference type="SUPFAM" id="SSF117987">
    <property type="entry name" value="CRISPR-associated protein"/>
    <property type="match status" value="2"/>
</dbReference>
<evidence type="ECO:0000313" key="2">
    <source>
        <dbReference type="Proteomes" id="UP000321772"/>
    </source>
</evidence>
<dbReference type="NCBIfam" id="TIGR01907">
    <property type="entry name" value="casE_Cse3"/>
    <property type="match status" value="1"/>
</dbReference>
<dbReference type="RefSeq" id="WP_146989694.1">
    <property type="nucleotide sequence ID" value="NZ_CP042392.1"/>
</dbReference>
<dbReference type="EMBL" id="CP042392">
    <property type="protein sequence ID" value="QEA53402.1"/>
    <property type="molecule type" value="Genomic_DNA"/>
</dbReference>
<sequence>MYFSRVEIDFNNRRKIKDLTHLGAYHNWVEHCFETEFQDNYRSRHLWRLDTIQDNDGDKHQFLLLVSEHKPNLEKLARYGIASSAQVKSYDPFLSYLQQGMRAQFRLTANPTYSVTQSGKRGKVYPHITSDQQLQWLGSRALKSGFKFVSKEHLAINDAALNLNNVDIVSRDFPILHKRGSRTVKLSRVSFEGQLEITDLSTFKNTLVNGLGREKAYGMGLLTIIPE</sequence>
<dbReference type="Gene3D" id="3.30.70.1210">
    <property type="entry name" value="Crispr-associated protein, domain 2"/>
    <property type="match status" value="1"/>
</dbReference>